<dbReference type="InterPro" id="IPR036457">
    <property type="entry name" value="PPM-type-like_dom_sf"/>
</dbReference>
<dbReference type="EMBL" id="KK118375">
    <property type="protein sequence ID" value="KFM72831.1"/>
    <property type="molecule type" value="Genomic_DNA"/>
</dbReference>
<feature type="compositionally biased region" description="Polar residues" evidence="1">
    <location>
        <begin position="405"/>
        <end position="424"/>
    </location>
</feature>
<proteinExistence type="predicted"/>
<evidence type="ECO:0000256" key="1">
    <source>
        <dbReference type="SAM" id="MobiDB-lite"/>
    </source>
</evidence>
<gene>
    <name evidence="3" type="ORF">X975_22396</name>
</gene>
<feature type="compositionally biased region" description="Low complexity" evidence="1">
    <location>
        <begin position="613"/>
        <end position="628"/>
    </location>
</feature>
<dbReference type="Gene3D" id="3.60.40.10">
    <property type="entry name" value="PPM-type phosphatase domain"/>
    <property type="match status" value="1"/>
</dbReference>
<feature type="domain" description="PPM-type phosphatase" evidence="2">
    <location>
        <begin position="173"/>
        <end position="506"/>
    </location>
</feature>
<dbReference type="InterPro" id="IPR053287">
    <property type="entry name" value="PP2C-like_domain"/>
</dbReference>
<dbReference type="PANTHER" id="PTHR21586:SF0">
    <property type="entry name" value="PP2C-LIKE DOMAIN-CONTAINING PROTEIN CG9801"/>
    <property type="match status" value="1"/>
</dbReference>
<feature type="compositionally biased region" description="Basic and acidic residues" evidence="1">
    <location>
        <begin position="393"/>
        <end position="404"/>
    </location>
</feature>
<name>A0A087U642_STEMI</name>
<dbReference type="SUPFAM" id="SSF81606">
    <property type="entry name" value="PP2C-like"/>
    <property type="match status" value="1"/>
</dbReference>
<accession>A0A087U642</accession>
<dbReference type="OrthoDB" id="2556847at2759"/>
<feature type="region of interest" description="Disordered" evidence="1">
    <location>
        <begin position="523"/>
        <end position="543"/>
    </location>
</feature>
<evidence type="ECO:0000313" key="4">
    <source>
        <dbReference type="Proteomes" id="UP000054359"/>
    </source>
</evidence>
<evidence type="ECO:0000313" key="3">
    <source>
        <dbReference type="EMBL" id="KFM72831.1"/>
    </source>
</evidence>
<dbReference type="PROSITE" id="PS51746">
    <property type="entry name" value="PPM_2"/>
    <property type="match status" value="1"/>
</dbReference>
<evidence type="ECO:0000259" key="2">
    <source>
        <dbReference type="PROSITE" id="PS51746"/>
    </source>
</evidence>
<sequence>MPTLREKIAGLLRQIPPHTDNSKIENLQAGVSSQAGSTPQESFIQKYLNGQLKRNQPEIIFGKCCYDLPMKKVAKLSKVVLAAHTGPAGGLTQVNRKQKPFEYLDLDVDFIDEDYEGSSENINKLNIEESNAVENKEKINEQAPANEKITSVAQDFPDEIAGIKNWNQPDERAYGAATSLYERHPVTNANAGEPVADAFAVCLRENSAVLVLADGVNWGEKSCLAARCAVHGCMDYLNNALYREGGRIETTMDIFVCLLRSFHAAHNLILQEEGNLTTLCAAVTCQLRNSDKFIVCTCNVGDSLAYIYSQKHGVREITQGSHDINSMRDMRDALGALGPVDGVNPELNNLTVSMTIVEQGDYLFLCSDGISDNFDPVVGKFAIPKRPDKVHRKASDVGKPDSSKHNSGSVKRQNSNSQEVTVKRQNSKLESMLRRQSNSSADTVNKRSSVSAPEPTVSEPSLPVVEAHQRHQLTLLRMEDLLNNGQNDNDKACDSAQKLSDILIDFAMKLTVAKRKILEDPELYQNGEPDSQQEQRSRRRKVGDKLCTVPGKLDHASVVACRIGNYKPHSPVRRNRDSSKSHSKSPVASSNKSKSSGHHHHHSRHHHHHHHQSNVANNNNNNINTKVSRGMKTEDHAQHFESSI</sequence>
<dbReference type="InterPro" id="IPR001932">
    <property type="entry name" value="PPM-type_phosphatase-like_dom"/>
</dbReference>
<feature type="compositionally biased region" description="Basic and acidic residues" evidence="1">
    <location>
        <begin position="631"/>
        <end position="644"/>
    </location>
</feature>
<keyword evidence="4" id="KW-1185">Reference proteome</keyword>
<feature type="compositionally biased region" description="Polar residues" evidence="1">
    <location>
        <begin position="434"/>
        <end position="451"/>
    </location>
</feature>
<feature type="compositionally biased region" description="Low complexity" evidence="1">
    <location>
        <begin position="584"/>
        <end position="594"/>
    </location>
</feature>
<feature type="region of interest" description="Disordered" evidence="1">
    <location>
        <begin position="385"/>
        <end position="464"/>
    </location>
</feature>
<dbReference type="Proteomes" id="UP000054359">
    <property type="component" value="Unassembled WGS sequence"/>
</dbReference>
<feature type="non-terminal residue" evidence="3">
    <location>
        <position position="644"/>
    </location>
</feature>
<dbReference type="SMART" id="SM00332">
    <property type="entry name" value="PP2Cc"/>
    <property type="match status" value="1"/>
</dbReference>
<dbReference type="AlphaFoldDB" id="A0A087U642"/>
<dbReference type="PANTHER" id="PTHR21586">
    <property type="entry name" value="TIPA"/>
    <property type="match status" value="1"/>
</dbReference>
<feature type="compositionally biased region" description="Basic residues" evidence="1">
    <location>
        <begin position="595"/>
        <end position="612"/>
    </location>
</feature>
<dbReference type="OMA" id="CHNLIQF"/>
<protein>
    <submittedName>
        <fullName evidence="3">PP2C-like domain-containing protein</fullName>
    </submittedName>
</protein>
<reference evidence="3 4" key="1">
    <citation type="submission" date="2013-11" db="EMBL/GenBank/DDBJ databases">
        <title>Genome sequencing of Stegodyphus mimosarum.</title>
        <authorList>
            <person name="Bechsgaard J."/>
        </authorList>
    </citation>
    <scope>NUCLEOTIDE SEQUENCE [LARGE SCALE GENOMIC DNA]</scope>
</reference>
<organism evidence="3 4">
    <name type="scientific">Stegodyphus mimosarum</name>
    <name type="common">African social velvet spider</name>
    <dbReference type="NCBI Taxonomy" id="407821"/>
    <lineage>
        <taxon>Eukaryota</taxon>
        <taxon>Metazoa</taxon>
        <taxon>Ecdysozoa</taxon>
        <taxon>Arthropoda</taxon>
        <taxon>Chelicerata</taxon>
        <taxon>Arachnida</taxon>
        <taxon>Araneae</taxon>
        <taxon>Araneomorphae</taxon>
        <taxon>Entelegynae</taxon>
        <taxon>Eresoidea</taxon>
        <taxon>Eresidae</taxon>
        <taxon>Stegodyphus</taxon>
    </lineage>
</organism>
<dbReference type="Pfam" id="PF13672">
    <property type="entry name" value="PP2C_2"/>
    <property type="match status" value="1"/>
</dbReference>
<dbReference type="STRING" id="407821.A0A087U642"/>
<feature type="region of interest" description="Disordered" evidence="1">
    <location>
        <begin position="565"/>
        <end position="644"/>
    </location>
</feature>